<reference evidence="9 10" key="2">
    <citation type="submission" date="2018-11" db="EMBL/GenBank/DDBJ databases">
        <authorList>
            <consortium name="Pathogen Informatics"/>
        </authorList>
    </citation>
    <scope>NUCLEOTIDE SEQUENCE [LARGE SCALE GENOMIC DNA]</scope>
</reference>
<dbReference type="InterPro" id="IPR000403">
    <property type="entry name" value="PI3/4_kinase_cat_dom"/>
</dbReference>
<dbReference type="OrthoDB" id="381190at2759"/>
<dbReference type="AlphaFoldDB" id="A0A158QJ53"/>
<protein>
    <submittedName>
        <fullName evidence="11">Non-specific serine/threonine protein kinase</fullName>
    </submittedName>
</protein>
<evidence type="ECO:0000313" key="10">
    <source>
        <dbReference type="Proteomes" id="UP000278807"/>
    </source>
</evidence>
<dbReference type="GO" id="GO:0000077">
    <property type="term" value="P:DNA damage checkpoint signaling"/>
    <property type="evidence" value="ECO:0007669"/>
    <property type="project" value="TreeGrafter"/>
</dbReference>
<dbReference type="WBParaSite" id="HNAJ_0001096301-mRNA-1">
    <property type="protein sequence ID" value="HNAJ_0001096301-mRNA-1"/>
    <property type="gene ID" value="HNAJ_0001096301"/>
</dbReference>
<evidence type="ECO:0000256" key="2">
    <source>
        <dbReference type="ARBA" id="ARBA00010769"/>
    </source>
</evidence>
<dbReference type="PANTHER" id="PTHR11139">
    <property type="entry name" value="ATAXIA TELANGIECTASIA MUTATED ATM -RELATED"/>
    <property type="match status" value="1"/>
</dbReference>
<dbReference type="Pfam" id="PF23593">
    <property type="entry name" value="HEAT_ATR"/>
    <property type="match status" value="1"/>
</dbReference>
<comment type="subcellular location">
    <subcellularLocation>
        <location evidence="1">Nucleus</location>
    </subcellularLocation>
</comment>
<dbReference type="PROSITE" id="PS50290">
    <property type="entry name" value="PI3_4_KINASE_3"/>
    <property type="match status" value="1"/>
</dbReference>
<dbReference type="Pfam" id="PF00454">
    <property type="entry name" value="PI3_PI4_kinase"/>
    <property type="match status" value="1"/>
</dbReference>
<evidence type="ECO:0000256" key="1">
    <source>
        <dbReference type="ARBA" id="ARBA00004123"/>
    </source>
</evidence>
<dbReference type="InterPro" id="IPR014009">
    <property type="entry name" value="PIK_FAT"/>
</dbReference>
<sequence>MSDFLNTLSHSTQARASRQIGGLARTLRNWEFAFAADETARKAFFVTGFVDRQEAPLGPLIGDPAKESLIGMIETLSSLHDTDGVMGVLAQMQHTGIHPSPKAIISLSKTDALKSCLLRALQLENEESLEMACATYEHSISSSKPQNARDWGLHAALFRCNLPDPASLPSLITRSDILLSAARNDKSTERGVVENAAWFRQLNEIRAEAVIRMGNWEEMDKVLVSESSEASWSFGLGKVFLAINKCPNEIQRGLYVNEFMNDLRQNQMNILATSALEGASGYLRASEPLVNLSLLTDIEEILEVSDQLNKEVAMVHELGLPQSQKNSELLVKNMLSWLDSRVQHAKPTYHTLEPVLAMRHSAIELIASRIQPTMNSSNIVDELKSHQLRLLELALGENWLQRARLARRSGQFTTAYTCVLKAESQGCIGTMIEYAKLLWQGNKQEAALDSLNKGLSALAATSASGDASAQSLAQSLTAPLLDSTNHKTLDPIFVLKALLLHARYCVETSHLDFDRTRRLYTDICEAFPGCEKAHFRLAHYVDEAHVKSGSQHNVLLKIALENYSKALASGSQYIFQSMPRFLSLWLDYGSEVAKIQQRHPQAVAYSSSLNRKSAVLKSSETNLINTFDEVQDLVRKSIDRIPKYQFYTAIGQILSRICHEHPAVINLLIDLIVLILNEYPQQTVWFVISLHEATVAQRHERFQQICSKTNALNPKRFRYMKQFVSLCGHLRAISDLFLSTEHKDVRNFKISNVVRSFTRLLETCDFSDVLIPIHRQLVPSLLRPGATLSEVNEHQPFGVESRFVKLVRIEDDVEVLGSQTRPKKMYWLGSDGRRYAIVAKPNDDMRKDSRLMDMNSIINRFLLKNPQTRHRGLGIRTYAVIPLREHGGLIEWVSNTQPYRTILTTLYAEAGRPLNWVTLTRFAPSLEDPLPQVLT</sequence>
<dbReference type="GO" id="GO:0005634">
    <property type="term" value="C:nucleus"/>
    <property type="evidence" value="ECO:0007669"/>
    <property type="project" value="UniProtKB-SubCell"/>
</dbReference>
<dbReference type="PROSITE" id="PS51189">
    <property type="entry name" value="FAT"/>
    <property type="match status" value="1"/>
</dbReference>
<keyword evidence="3" id="KW-0723">Serine/threonine-protein kinase</keyword>
<dbReference type="GO" id="GO:0000723">
    <property type="term" value="P:telomere maintenance"/>
    <property type="evidence" value="ECO:0007669"/>
    <property type="project" value="TreeGrafter"/>
</dbReference>
<evidence type="ECO:0000259" key="8">
    <source>
        <dbReference type="PROSITE" id="PS51189"/>
    </source>
</evidence>
<evidence type="ECO:0000256" key="6">
    <source>
        <dbReference type="ARBA" id="ARBA00023242"/>
    </source>
</evidence>
<dbReference type="InterPro" id="IPR003151">
    <property type="entry name" value="PIK-rel_kinase_FAT"/>
</dbReference>
<keyword evidence="5" id="KW-0234">DNA repair</keyword>
<feature type="domain" description="PI3K/PI4K catalytic" evidence="7">
    <location>
        <begin position="809"/>
        <end position="935"/>
    </location>
</feature>
<reference evidence="11" key="1">
    <citation type="submission" date="2016-04" db="UniProtKB">
        <authorList>
            <consortium name="WormBaseParasite"/>
        </authorList>
    </citation>
    <scope>IDENTIFICATION</scope>
</reference>
<keyword evidence="4" id="KW-0227">DNA damage</keyword>
<evidence type="ECO:0000259" key="7">
    <source>
        <dbReference type="PROSITE" id="PS50290"/>
    </source>
</evidence>
<dbReference type="EMBL" id="UZAE01013307">
    <property type="protein sequence ID" value="VDO09198.1"/>
    <property type="molecule type" value="Genomic_DNA"/>
</dbReference>
<comment type="similarity">
    <text evidence="2">Belongs to the PI3/PI4-kinase family. ATM subfamily.</text>
</comment>
<keyword evidence="3" id="KW-0418">Kinase</keyword>
<dbReference type="PANTHER" id="PTHR11139:SF69">
    <property type="entry name" value="SERINE_THREONINE-PROTEIN KINASE ATR"/>
    <property type="match status" value="1"/>
</dbReference>
<name>A0A158QJ53_RODNA</name>
<evidence type="ECO:0000313" key="11">
    <source>
        <dbReference type="WBParaSite" id="HNAJ_0001096301-mRNA-1"/>
    </source>
</evidence>
<feature type="domain" description="FAT" evidence="8">
    <location>
        <begin position="12"/>
        <end position="693"/>
    </location>
</feature>
<dbReference type="GO" id="GO:0006281">
    <property type="term" value="P:DNA repair"/>
    <property type="evidence" value="ECO:0007669"/>
    <property type="project" value="UniProtKB-KW"/>
</dbReference>
<proteinExistence type="inferred from homology"/>
<dbReference type="SUPFAM" id="SSF56112">
    <property type="entry name" value="Protein kinase-like (PK-like)"/>
    <property type="match status" value="1"/>
</dbReference>
<dbReference type="Proteomes" id="UP000278807">
    <property type="component" value="Unassembled WGS sequence"/>
</dbReference>
<organism evidence="11">
    <name type="scientific">Rodentolepis nana</name>
    <name type="common">Dwarf tapeworm</name>
    <name type="synonym">Hymenolepis nana</name>
    <dbReference type="NCBI Taxonomy" id="102285"/>
    <lineage>
        <taxon>Eukaryota</taxon>
        <taxon>Metazoa</taxon>
        <taxon>Spiralia</taxon>
        <taxon>Lophotrochozoa</taxon>
        <taxon>Platyhelminthes</taxon>
        <taxon>Cestoda</taxon>
        <taxon>Eucestoda</taxon>
        <taxon>Cyclophyllidea</taxon>
        <taxon>Hymenolepididae</taxon>
        <taxon>Rodentolepis</taxon>
    </lineage>
</organism>
<keyword evidence="10" id="KW-1185">Reference proteome</keyword>
<gene>
    <name evidence="9" type="ORF">HNAJ_LOCUS10957</name>
</gene>
<dbReference type="GO" id="GO:0005694">
    <property type="term" value="C:chromosome"/>
    <property type="evidence" value="ECO:0007669"/>
    <property type="project" value="TreeGrafter"/>
</dbReference>
<evidence type="ECO:0000313" key="9">
    <source>
        <dbReference type="EMBL" id="VDO09198.1"/>
    </source>
</evidence>
<dbReference type="InterPro" id="IPR057564">
    <property type="entry name" value="HEAT_ATR"/>
</dbReference>
<dbReference type="InterPro" id="IPR011009">
    <property type="entry name" value="Kinase-like_dom_sf"/>
</dbReference>
<dbReference type="GO" id="GO:0004674">
    <property type="term" value="F:protein serine/threonine kinase activity"/>
    <property type="evidence" value="ECO:0007669"/>
    <property type="project" value="UniProtKB-KW"/>
</dbReference>
<keyword evidence="6" id="KW-0539">Nucleus</keyword>
<dbReference type="STRING" id="102285.A0A158QJ53"/>
<dbReference type="Pfam" id="PF02259">
    <property type="entry name" value="FAT"/>
    <property type="match status" value="1"/>
</dbReference>
<dbReference type="InterPro" id="IPR050517">
    <property type="entry name" value="DDR_Repair_Kinase"/>
</dbReference>
<dbReference type="Gene3D" id="3.30.1010.10">
    <property type="entry name" value="Phosphatidylinositol 3-kinase Catalytic Subunit, Chain A, domain 4"/>
    <property type="match status" value="1"/>
</dbReference>
<keyword evidence="3" id="KW-0808">Transferase</keyword>
<evidence type="ECO:0000256" key="4">
    <source>
        <dbReference type="ARBA" id="ARBA00022763"/>
    </source>
</evidence>
<evidence type="ECO:0000256" key="5">
    <source>
        <dbReference type="ARBA" id="ARBA00023204"/>
    </source>
</evidence>
<evidence type="ECO:0000256" key="3">
    <source>
        <dbReference type="ARBA" id="ARBA00022527"/>
    </source>
</evidence>
<accession>A0A158QJ53</accession>